<comment type="caution">
    <text evidence="1">The sequence shown here is derived from an EMBL/GenBank/DDBJ whole genome shotgun (WGS) entry which is preliminary data.</text>
</comment>
<reference evidence="1" key="1">
    <citation type="submission" date="2021-06" db="EMBL/GenBank/DDBJ databases">
        <authorList>
            <person name="Kallberg Y."/>
            <person name="Tangrot J."/>
            <person name="Rosling A."/>
        </authorList>
    </citation>
    <scope>NUCLEOTIDE SEQUENCE</scope>
    <source>
        <strain evidence="1">MA453B</strain>
    </source>
</reference>
<keyword evidence="2" id="KW-1185">Reference proteome</keyword>
<dbReference type="AlphaFoldDB" id="A0A9N9I698"/>
<feature type="non-terminal residue" evidence="1">
    <location>
        <position position="111"/>
    </location>
</feature>
<evidence type="ECO:0000313" key="2">
    <source>
        <dbReference type="Proteomes" id="UP000789405"/>
    </source>
</evidence>
<name>A0A9N9I698_9GLOM</name>
<proteinExistence type="predicted"/>
<sequence length="111" mass="12966">MLCDLVKATSYFSLKEYWEIPEKIELVASFLDLRIKNLKFLDNERIKATVYNTVRTLCAEEEYQQPSIRLDESISVPVHEPVTTNSLIADLYSSEELDNEIDNETEVDRYL</sequence>
<gene>
    <name evidence="1" type="ORF">DERYTH_LOCUS14337</name>
</gene>
<dbReference type="OrthoDB" id="2422886at2759"/>
<organism evidence="1 2">
    <name type="scientific">Dentiscutata erythropus</name>
    <dbReference type="NCBI Taxonomy" id="1348616"/>
    <lineage>
        <taxon>Eukaryota</taxon>
        <taxon>Fungi</taxon>
        <taxon>Fungi incertae sedis</taxon>
        <taxon>Mucoromycota</taxon>
        <taxon>Glomeromycotina</taxon>
        <taxon>Glomeromycetes</taxon>
        <taxon>Diversisporales</taxon>
        <taxon>Gigasporaceae</taxon>
        <taxon>Dentiscutata</taxon>
    </lineage>
</organism>
<accession>A0A9N9I698</accession>
<dbReference type="Proteomes" id="UP000789405">
    <property type="component" value="Unassembled WGS sequence"/>
</dbReference>
<protein>
    <submittedName>
        <fullName evidence="1">2495_t:CDS:1</fullName>
    </submittedName>
</protein>
<dbReference type="EMBL" id="CAJVPY010010722">
    <property type="protein sequence ID" value="CAG8721239.1"/>
    <property type="molecule type" value="Genomic_DNA"/>
</dbReference>
<evidence type="ECO:0000313" key="1">
    <source>
        <dbReference type="EMBL" id="CAG8721239.1"/>
    </source>
</evidence>